<keyword evidence="1" id="KW-0472">Membrane</keyword>
<dbReference type="STRING" id="264198.Reut_A0549"/>
<feature type="transmembrane region" description="Helical" evidence="1">
    <location>
        <begin position="63"/>
        <end position="83"/>
    </location>
</feature>
<dbReference type="AlphaFoldDB" id="Q475K2"/>
<organism evidence="2">
    <name type="scientific">Cupriavidus pinatubonensis (strain JMP 134 / LMG 1197)</name>
    <name type="common">Cupriavidus necator (strain JMP 134)</name>
    <dbReference type="NCBI Taxonomy" id="264198"/>
    <lineage>
        <taxon>Bacteria</taxon>
        <taxon>Pseudomonadati</taxon>
        <taxon>Pseudomonadota</taxon>
        <taxon>Betaproteobacteria</taxon>
        <taxon>Burkholderiales</taxon>
        <taxon>Burkholderiaceae</taxon>
        <taxon>Cupriavidus</taxon>
    </lineage>
</organism>
<name>Q475K2_CUPPJ</name>
<keyword evidence="1" id="KW-1133">Transmembrane helix</keyword>
<reference evidence="2" key="1">
    <citation type="submission" date="2005-08" db="EMBL/GenBank/DDBJ databases">
        <title>Complete sequence of Chromosome1 of Ralstonia eutropha JMP134.</title>
        <authorList>
            <person name="Copeland A."/>
            <person name="Lucas S."/>
            <person name="Lapidus A."/>
            <person name="Barry K."/>
            <person name="Detter J.C."/>
            <person name="Glavina T."/>
            <person name="Hammon N."/>
            <person name="Israni S."/>
            <person name="Pitluck S."/>
            <person name="Goltsman E."/>
            <person name="Martinez M."/>
            <person name="Schmutz J."/>
            <person name="Larimer F."/>
            <person name="Land M."/>
            <person name="Lykidis A."/>
            <person name="Richardson P."/>
        </authorList>
    </citation>
    <scope>NUCLEOTIDE SEQUENCE</scope>
    <source>
        <strain evidence="2">JMP134</strain>
    </source>
</reference>
<accession>Q475K2</accession>
<dbReference type="KEGG" id="reu:Reut_A0549"/>
<protein>
    <submittedName>
        <fullName evidence="2">Uncharacterized protein</fullName>
    </submittedName>
</protein>
<feature type="transmembrane region" description="Helical" evidence="1">
    <location>
        <begin position="20"/>
        <end position="43"/>
    </location>
</feature>
<gene>
    <name evidence="2" type="ordered locus">Reut_A0549</name>
</gene>
<dbReference type="EMBL" id="CP000090">
    <property type="protein sequence ID" value="AAZ59931.1"/>
    <property type="molecule type" value="Genomic_DNA"/>
</dbReference>
<evidence type="ECO:0000313" key="2">
    <source>
        <dbReference type="EMBL" id="AAZ59931.1"/>
    </source>
</evidence>
<dbReference type="HOGENOM" id="CLU_2011439_0_0_4"/>
<evidence type="ECO:0000256" key="1">
    <source>
        <dbReference type="SAM" id="Phobius"/>
    </source>
</evidence>
<feature type="transmembrane region" description="Helical" evidence="1">
    <location>
        <begin position="90"/>
        <end position="106"/>
    </location>
</feature>
<sequence length="123" mass="13576">MQLPDQCPRNSADQPIMKTFFAKTILFIIGFGLGCLIDLGPTYVAGVLKLHSCAEDCPTWVRVYAIVAYLIPPFAAGAVMALGRSVGQRALWLLCIALLPLSLLPLDSLRHSKLWKQIYLFLS</sequence>
<keyword evidence="1" id="KW-0812">Transmembrane</keyword>
<proteinExistence type="predicted"/>